<sequence length="207" mass="23542">MRIISISDTHNKHQDLEIPDGNILIHCGDISEGGTKPEIVDFLQWFSKLPHKHKILIAGNHDFHLEKYSTNLDDIIPDNIHYLSDSGITLENFRIWGSPFTPGNGNWAFNLERGRSIRKKWNLIPQNTDILITHTPPYGILDESKTYKNIGCEELLKKIVDIKPKLHFFGHVHDDFGKKSIGPTLFVNNAVMDSKNRLINGVSVVDV</sequence>
<dbReference type="RefSeq" id="WP_092539463.1">
    <property type="nucleotide sequence ID" value="NZ_FOKV01000001.1"/>
</dbReference>
<dbReference type="PANTHER" id="PTHR12905">
    <property type="entry name" value="METALLOPHOSPHOESTERASE"/>
    <property type="match status" value="1"/>
</dbReference>
<dbReference type="CDD" id="cd07379">
    <property type="entry name" value="MPP_239FB"/>
    <property type="match status" value="1"/>
</dbReference>
<dbReference type="SUPFAM" id="SSF56300">
    <property type="entry name" value="Metallo-dependent phosphatases"/>
    <property type="match status" value="1"/>
</dbReference>
<gene>
    <name evidence="2" type="ORF">SAMN04487907_101120</name>
</gene>
<dbReference type="Gene3D" id="3.60.21.10">
    <property type="match status" value="1"/>
</dbReference>
<dbReference type="InterPro" id="IPR029052">
    <property type="entry name" value="Metallo-depent_PP-like"/>
</dbReference>
<dbReference type="STRING" id="1334022.SAMN04487907_101120"/>
<name>A0A1I1D5G4_9FLAO</name>
<evidence type="ECO:0000259" key="1">
    <source>
        <dbReference type="Pfam" id="PF00149"/>
    </source>
</evidence>
<proteinExistence type="predicted"/>
<reference evidence="3" key="1">
    <citation type="submission" date="2016-10" db="EMBL/GenBank/DDBJ databases">
        <authorList>
            <person name="Varghese N."/>
            <person name="Submissions S."/>
        </authorList>
    </citation>
    <scope>NUCLEOTIDE SEQUENCE [LARGE SCALE GENOMIC DNA]</scope>
    <source>
        <strain evidence="3">DSM 24499</strain>
    </source>
</reference>
<evidence type="ECO:0000313" key="3">
    <source>
        <dbReference type="Proteomes" id="UP000199438"/>
    </source>
</evidence>
<dbReference type="InterPro" id="IPR004843">
    <property type="entry name" value="Calcineurin-like_PHP"/>
</dbReference>
<feature type="domain" description="Calcineurin-like phosphoesterase" evidence="1">
    <location>
        <begin position="1"/>
        <end position="174"/>
    </location>
</feature>
<organism evidence="2 3">
    <name type="scientific">Zunongwangia mangrovi</name>
    <dbReference type="NCBI Taxonomy" id="1334022"/>
    <lineage>
        <taxon>Bacteria</taxon>
        <taxon>Pseudomonadati</taxon>
        <taxon>Bacteroidota</taxon>
        <taxon>Flavobacteriia</taxon>
        <taxon>Flavobacteriales</taxon>
        <taxon>Flavobacteriaceae</taxon>
        <taxon>Zunongwangia</taxon>
    </lineage>
</organism>
<dbReference type="GO" id="GO:0016787">
    <property type="term" value="F:hydrolase activity"/>
    <property type="evidence" value="ECO:0007669"/>
    <property type="project" value="InterPro"/>
</dbReference>
<dbReference type="Proteomes" id="UP000199438">
    <property type="component" value="Unassembled WGS sequence"/>
</dbReference>
<evidence type="ECO:0000313" key="2">
    <source>
        <dbReference type="EMBL" id="SFB69622.1"/>
    </source>
</evidence>
<protein>
    <submittedName>
        <fullName evidence="2">Predicted phosphoesterase</fullName>
    </submittedName>
</protein>
<dbReference type="EMBL" id="FOKV01000001">
    <property type="protein sequence ID" value="SFB69622.1"/>
    <property type="molecule type" value="Genomic_DNA"/>
</dbReference>
<accession>A0A1I1D5G4</accession>
<dbReference type="Pfam" id="PF00149">
    <property type="entry name" value="Metallophos"/>
    <property type="match status" value="1"/>
</dbReference>
<dbReference type="PANTHER" id="PTHR12905:SF0">
    <property type="entry name" value="CALCINEURIN-LIKE PHOSPHOESTERASE DOMAIN-CONTAINING PROTEIN"/>
    <property type="match status" value="1"/>
</dbReference>
<dbReference type="InterPro" id="IPR051693">
    <property type="entry name" value="UPF0046_metallophosphoest"/>
</dbReference>
<dbReference type="AlphaFoldDB" id="A0A1I1D5G4"/>
<dbReference type="OrthoDB" id="332939at2"/>
<keyword evidence="3" id="KW-1185">Reference proteome</keyword>